<dbReference type="GO" id="GO:0032259">
    <property type="term" value="P:methylation"/>
    <property type="evidence" value="ECO:0007669"/>
    <property type="project" value="UniProtKB-KW"/>
</dbReference>
<dbReference type="InterPro" id="IPR050415">
    <property type="entry name" value="MRET"/>
</dbReference>
<name>A0A4R6DMH5_9RHOO</name>
<dbReference type="CDD" id="cd06185">
    <property type="entry name" value="PDR_like"/>
    <property type="match status" value="1"/>
</dbReference>
<dbReference type="InterPro" id="IPR001041">
    <property type="entry name" value="2Fe-2S_ferredoxin-type"/>
</dbReference>
<keyword evidence="10" id="KW-1185">Reference proteome</keyword>
<dbReference type="PROSITE" id="PS00197">
    <property type="entry name" value="2FE2S_FER_1"/>
    <property type="match status" value="1"/>
</dbReference>
<keyword evidence="9" id="KW-0489">Methyltransferase</keyword>
<sequence length="317" mass="32962">MLSVQLQRKEKLADGIAGFTLVDPAGGELPAFAAGAHVDVHLPSGRIRQYSLCNPPAERLHYLLGVQLEAQGRGGSAEMHALAEGALLQLGGPRNLFPLVTPPGRTSVLLAGGIGITPLLAMAHALAAEGGDFVLHYCARSAGRQAFREALQQADFAARVRLHADDAAGPGFDPVALYAGLPAESHVYVCGPAGFMEAMLAAARAAGVANARLHREYFSAPADAVAKEGGAFVVRLAQTGLEVEVGAEESVAAALARAGVELPLACGQGVCGTCLTPVLEGRPEHRDIFMSADEHALNRSFTPCCSRSHTPLLVLDL</sequence>
<dbReference type="Gene3D" id="3.10.20.30">
    <property type="match status" value="1"/>
</dbReference>
<gene>
    <name evidence="9" type="ORF">C7389_12842</name>
</gene>
<dbReference type="RefSeq" id="WP_133594810.1">
    <property type="nucleotide sequence ID" value="NZ_SNVV01000028.1"/>
</dbReference>
<evidence type="ECO:0000313" key="10">
    <source>
        <dbReference type="Proteomes" id="UP000295129"/>
    </source>
</evidence>
<evidence type="ECO:0000256" key="6">
    <source>
        <dbReference type="ARBA" id="ARBA00023014"/>
    </source>
</evidence>
<keyword evidence="6" id="KW-0411">Iron-sulfur</keyword>
<dbReference type="InterPro" id="IPR036010">
    <property type="entry name" value="2Fe-2S_ferredoxin-like_sf"/>
</dbReference>
<dbReference type="EMBL" id="SNVV01000028">
    <property type="protein sequence ID" value="TDN46047.1"/>
    <property type="molecule type" value="Genomic_DNA"/>
</dbReference>
<dbReference type="AlphaFoldDB" id="A0A4R6DMH5"/>
<proteinExistence type="predicted"/>
<dbReference type="InterPro" id="IPR017938">
    <property type="entry name" value="Riboflavin_synthase-like_b-brl"/>
</dbReference>
<evidence type="ECO:0000256" key="4">
    <source>
        <dbReference type="ARBA" id="ARBA00023002"/>
    </source>
</evidence>
<dbReference type="SUPFAM" id="SSF54292">
    <property type="entry name" value="2Fe-2S ferredoxin-like"/>
    <property type="match status" value="1"/>
</dbReference>
<dbReference type="PROSITE" id="PS51384">
    <property type="entry name" value="FAD_FR"/>
    <property type="match status" value="1"/>
</dbReference>
<dbReference type="Pfam" id="PF00175">
    <property type="entry name" value="NAD_binding_1"/>
    <property type="match status" value="1"/>
</dbReference>
<dbReference type="PANTHER" id="PTHR47354">
    <property type="entry name" value="NADH OXIDOREDUCTASE HCR"/>
    <property type="match status" value="1"/>
</dbReference>
<dbReference type="CDD" id="cd00207">
    <property type="entry name" value="fer2"/>
    <property type="match status" value="1"/>
</dbReference>
<dbReference type="PANTHER" id="PTHR47354:SF1">
    <property type="entry name" value="CARNITINE MONOOXYGENASE REDUCTASE SUBUNIT"/>
    <property type="match status" value="1"/>
</dbReference>
<dbReference type="InterPro" id="IPR039261">
    <property type="entry name" value="FNR_nucleotide-bd"/>
</dbReference>
<dbReference type="GO" id="GO:0051537">
    <property type="term" value="F:2 iron, 2 sulfur cluster binding"/>
    <property type="evidence" value="ECO:0007669"/>
    <property type="project" value="UniProtKB-KW"/>
</dbReference>
<dbReference type="Gene3D" id="3.40.50.80">
    <property type="entry name" value="Nucleotide-binding domain of ferredoxin-NADP reductase (FNR) module"/>
    <property type="match status" value="1"/>
</dbReference>
<dbReference type="GO" id="GO:0008168">
    <property type="term" value="F:methyltransferase activity"/>
    <property type="evidence" value="ECO:0007669"/>
    <property type="project" value="UniProtKB-KW"/>
</dbReference>
<dbReference type="InterPro" id="IPR001433">
    <property type="entry name" value="OxRdtase_FAD/NAD-bd"/>
</dbReference>
<evidence type="ECO:0000259" key="7">
    <source>
        <dbReference type="PROSITE" id="PS51085"/>
    </source>
</evidence>
<evidence type="ECO:0000259" key="8">
    <source>
        <dbReference type="PROSITE" id="PS51384"/>
    </source>
</evidence>
<dbReference type="PRINTS" id="PR00409">
    <property type="entry name" value="PHDIOXRDTASE"/>
</dbReference>
<keyword evidence="4" id="KW-0560">Oxidoreductase</keyword>
<dbReference type="PROSITE" id="PS51085">
    <property type="entry name" value="2FE2S_FER_2"/>
    <property type="match status" value="1"/>
</dbReference>
<dbReference type="Gene3D" id="2.40.30.10">
    <property type="entry name" value="Translation factors"/>
    <property type="match status" value="1"/>
</dbReference>
<organism evidence="9 10">
    <name type="scientific">Azoarcus indigens</name>
    <dbReference type="NCBI Taxonomy" id="29545"/>
    <lineage>
        <taxon>Bacteria</taxon>
        <taxon>Pseudomonadati</taxon>
        <taxon>Pseudomonadota</taxon>
        <taxon>Betaproteobacteria</taxon>
        <taxon>Rhodocyclales</taxon>
        <taxon>Zoogloeaceae</taxon>
        <taxon>Azoarcus</taxon>
    </lineage>
</organism>
<dbReference type="GO" id="GO:0016491">
    <property type="term" value="F:oxidoreductase activity"/>
    <property type="evidence" value="ECO:0007669"/>
    <property type="project" value="UniProtKB-KW"/>
</dbReference>
<evidence type="ECO:0000256" key="1">
    <source>
        <dbReference type="ARBA" id="ARBA00022630"/>
    </source>
</evidence>
<evidence type="ECO:0000256" key="2">
    <source>
        <dbReference type="ARBA" id="ARBA00022714"/>
    </source>
</evidence>
<dbReference type="SUPFAM" id="SSF52343">
    <property type="entry name" value="Ferredoxin reductase-like, C-terminal NADP-linked domain"/>
    <property type="match status" value="1"/>
</dbReference>
<keyword evidence="9" id="KW-0808">Transferase</keyword>
<reference evidence="9 10" key="1">
    <citation type="submission" date="2019-03" db="EMBL/GenBank/DDBJ databases">
        <title>Genomic Encyclopedia of Type Strains, Phase IV (KMG-IV): sequencing the most valuable type-strain genomes for metagenomic binning, comparative biology and taxonomic classification.</title>
        <authorList>
            <person name="Goeker M."/>
        </authorList>
    </citation>
    <scope>NUCLEOTIDE SEQUENCE [LARGE SCALE GENOMIC DNA]</scope>
    <source>
        <strain evidence="9 10">DSM 12121</strain>
    </source>
</reference>
<protein>
    <submittedName>
        <fullName evidence="9">Vanillate O-demethylase ferredoxin subunit</fullName>
    </submittedName>
</protein>
<feature type="domain" description="2Fe-2S ferredoxin-type" evidence="7">
    <location>
        <begin position="232"/>
        <end position="317"/>
    </location>
</feature>
<keyword evidence="3" id="KW-0479">Metal-binding</keyword>
<keyword evidence="1" id="KW-0285">Flavoprotein</keyword>
<evidence type="ECO:0000313" key="9">
    <source>
        <dbReference type="EMBL" id="TDN46047.1"/>
    </source>
</evidence>
<feature type="domain" description="FAD-binding FR-type" evidence="8">
    <location>
        <begin position="1"/>
        <end position="100"/>
    </location>
</feature>
<keyword evidence="2" id="KW-0001">2Fe-2S</keyword>
<dbReference type="GO" id="GO:0046872">
    <property type="term" value="F:metal ion binding"/>
    <property type="evidence" value="ECO:0007669"/>
    <property type="project" value="UniProtKB-KW"/>
</dbReference>
<evidence type="ECO:0000256" key="3">
    <source>
        <dbReference type="ARBA" id="ARBA00022723"/>
    </source>
</evidence>
<dbReference type="InterPro" id="IPR012675">
    <property type="entry name" value="Beta-grasp_dom_sf"/>
</dbReference>
<keyword evidence="5" id="KW-0408">Iron</keyword>
<evidence type="ECO:0000256" key="5">
    <source>
        <dbReference type="ARBA" id="ARBA00023004"/>
    </source>
</evidence>
<dbReference type="OrthoDB" id="370747at2"/>
<accession>A0A4R6DMH5</accession>
<comment type="caution">
    <text evidence="9">The sequence shown here is derived from an EMBL/GenBank/DDBJ whole genome shotgun (WGS) entry which is preliminary data.</text>
</comment>
<dbReference type="SUPFAM" id="SSF63380">
    <property type="entry name" value="Riboflavin synthase domain-like"/>
    <property type="match status" value="1"/>
</dbReference>
<dbReference type="Pfam" id="PF00111">
    <property type="entry name" value="Fer2"/>
    <property type="match status" value="1"/>
</dbReference>
<dbReference type="InterPro" id="IPR017927">
    <property type="entry name" value="FAD-bd_FR_type"/>
</dbReference>
<dbReference type="Proteomes" id="UP000295129">
    <property type="component" value="Unassembled WGS sequence"/>
</dbReference>
<dbReference type="InterPro" id="IPR006058">
    <property type="entry name" value="2Fe2S_fd_BS"/>
</dbReference>